<protein>
    <recommendedName>
        <fullName evidence="3">F-box domain-containing protein</fullName>
    </recommendedName>
</protein>
<proteinExistence type="predicted"/>
<dbReference type="AlphaFoldDB" id="A0AAD6ZN57"/>
<reference evidence="1" key="1">
    <citation type="submission" date="2023-03" db="EMBL/GenBank/DDBJ databases">
        <title>Massive genome expansion in bonnet fungi (Mycena s.s.) driven by repeated elements and novel gene families across ecological guilds.</title>
        <authorList>
            <consortium name="Lawrence Berkeley National Laboratory"/>
            <person name="Harder C.B."/>
            <person name="Miyauchi S."/>
            <person name="Viragh M."/>
            <person name="Kuo A."/>
            <person name="Thoen E."/>
            <person name="Andreopoulos B."/>
            <person name="Lu D."/>
            <person name="Skrede I."/>
            <person name="Drula E."/>
            <person name="Henrissat B."/>
            <person name="Morin E."/>
            <person name="Kohler A."/>
            <person name="Barry K."/>
            <person name="LaButti K."/>
            <person name="Morin E."/>
            <person name="Salamov A."/>
            <person name="Lipzen A."/>
            <person name="Mereny Z."/>
            <person name="Hegedus B."/>
            <person name="Baldrian P."/>
            <person name="Stursova M."/>
            <person name="Weitz H."/>
            <person name="Taylor A."/>
            <person name="Grigoriev I.V."/>
            <person name="Nagy L.G."/>
            <person name="Martin F."/>
            <person name="Kauserud H."/>
        </authorList>
    </citation>
    <scope>NUCLEOTIDE SEQUENCE</scope>
    <source>
        <strain evidence="1">CBHHK002</strain>
    </source>
</reference>
<sequence>MPVPVQARMLRARIDELSSAIDLQKALLKKLEDDRSFSQRQLNALMDPMARLPLEISSEIFLQTLDPFLRARPGAYYIPMLLLNICNTCTAIALATPALWSAIRIVSPCPGKGLMQLLPLWFTRAGTRPVSLSLTGDLDVLDDGVSATIWQHGCQLKHLEISDYFDHSTAINLFQDTPGPLPLLETLEFDFPGESEDRGLIAPQILVLLSHAPNIVNCIFRDVQCLYSVAAMSEKVVVVPSLRRLLFQKHKDIPPYYNMGLLGCLSLPALQTLSVGIVASGGELRLLSFFKRSSPPLQELTLSLDSTDFIELHQCLPFVPTLSRLKIWALEAQPVANLLAALVESPSLLPNLRSLAIVTVTSDQPTTSPFISASTWDMLLRLLSARPIELHITSVPEPPADVLAALRELAAGGLHIHIGDDEHNFLDFRSEETL</sequence>
<comment type="caution">
    <text evidence="1">The sequence shown here is derived from an EMBL/GenBank/DDBJ whole genome shotgun (WGS) entry which is preliminary data.</text>
</comment>
<evidence type="ECO:0000313" key="2">
    <source>
        <dbReference type="Proteomes" id="UP001218218"/>
    </source>
</evidence>
<keyword evidence="2" id="KW-1185">Reference proteome</keyword>
<evidence type="ECO:0000313" key="1">
    <source>
        <dbReference type="EMBL" id="KAJ7328947.1"/>
    </source>
</evidence>
<organism evidence="1 2">
    <name type="scientific">Mycena albidolilacea</name>
    <dbReference type="NCBI Taxonomy" id="1033008"/>
    <lineage>
        <taxon>Eukaryota</taxon>
        <taxon>Fungi</taxon>
        <taxon>Dikarya</taxon>
        <taxon>Basidiomycota</taxon>
        <taxon>Agaricomycotina</taxon>
        <taxon>Agaricomycetes</taxon>
        <taxon>Agaricomycetidae</taxon>
        <taxon>Agaricales</taxon>
        <taxon>Marasmiineae</taxon>
        <taxon>Mycenaceae</taxon>
        <taxon>Mycena</taxon>
    </lineage>
</organism>
<dbReference type="EMBL" id="JARIHO010000038">
    <property type="protein sequence ID" value="KAJ7328947.1"/>
    <property type="molecule type" value="Genomic_DNA"/>
</dbReference>
<evidence type="ECO:0008006" key="3">
    <source>
        <dbReference type="Google" id="ProtNLM"/>
    </source>
</evidence>
<gene>
    <name evidence="1" type="ORF">DFH08DRAFT_317918</name>
</gene>
<dbReference type="Proteomes" id="UP001218218">
    <property type="component" value="Unassembled WGS sequence"/>
</dbReference>
<name>A0AAD6ZN57_9AGAR</name>
<accession>A0AAD6ZN57</accession>